<dbReference type="GO" id="GO:1990362">
    <property type="term" value="F:butanol dehydrogenase (NAD+) activity"/>
    <property type="evidence" value="ECO:0007669"/>
    <property type="project" value="InterPro"/>
</dbReference>
<dbReference type="GO" id="GO:1990002">
    <property type="term" value="F:methylglyoxal reductase (NADPH) (acetol producing) activity"/>
    <property type="evidence" value="ECO:0007669"/>
    <property type="project" value="TreeGrafter"/>
</dbReference>
<keyword evidence="1" id="KW-0560">Oxidoreductase</keyword>
<evidence type="ECO:0000313" key="5">
    <source>
        <dbReference type="Proteomes" id="UP000611762"/>
    </source>
</evidence>
<feature type="domain" description="Alcohol dehydrogenase iron-type/glycerol dehydrogenase GldA" evidence="2">
    <location>
        <begin position="9"/>
        <end position="178"/>
    </location>
</feature>
<dbReference type="Gene3D" id="1.20.1090.10">
    <property type="entry name" value="Dehydroquinate synthase-like - alpha domain"/>
    <property type="match status" value="1"/>
</dbReference>
<dbReference type="GO" id="GO:0046872">
    <property type="term" value="F:metal ion binding"/>
    <property type="evidence" value="ECO:0007669"/>
    <property type="project" value="InterPro"/>
</dbReference>
<proteinExistence type="predicted"/>
<reference evidence="4" key="1">
    <citation type="submission" date="2020-08" db="EMBL/GenBank/DDBJ databases">
        <title>Genome public.</title>
        <authorList>
            <person name="Liu C."/>
            <person name="Sun Q."/>
        </authorList>
    </citation>
    <scope>NUCLEOTIDE SEQUENCE</scope>
    <source>
        <strain evidence="4">H8</strain>
    </source>
</reference>
<dbReference type="GO" id="GO:0008106">
    <property type="term" value="F:alcohol dehydrogenase (NADP+) activity"/>
    <property type="evidence" value="ECO:0007669"/>
    <property type="project" value="TreeGrafter"/>
</dbReference>
<dbReference type="CDD" id="cd08187">
    <property type="entry name" value="BDH"/>
    <property type="match status" value="1"/>
</dbReference>
<dbReference type="RefSeq" id="WP_249311249.1">
    <property type="nucleotide sequence ID" value="NZ_JACRSU010000001.1"/>
</dbReference>
<dbReference type="Gene3D" id="3.40.50.1970">
    <property type="match status" value="1"/>
</dbReference>
<gene>
    <name evidence="4" type="ORF">H8698_03910</name>
</gene>
<dbReference type="InterPro" id="IPR044731">
    <property type="entry name" value="BDH-like"/>
</dbReference>
<dbReference type="PANTHER" id="PTHR43633:SF1">
    <property type="entry name" value="ALCOHOL DEHYDROGENASE YQHD"/>
    <property type="match status" value="1"/>
</dbReference>
<dbReference type="InterPro" id="IPR001670">
    <property type="entry name" value="ADH_Fe/GldA"/>
</dbReference>
<dbReference type="PANTHER" id="PTHR43633">
    <property type="entry name" value="ALCOHOL DEHYDROGENASE YQHD"/>
    <property type="match status" value="1"/>
</dbReference>
<comment type="caution">
    <text evidence="4">The sequence shown here is derived from an EMBL/GenBank/DDBJ whole genome shotgun (WGS) entry which is preliminary data.</text>
</comment>
<evidence type="ECO:0000313" key="4">
    <source>
        <dbReference type="EMBL" id="MBC8540120.1"/>
    </source>
</evidence>
<dbReference type="Pfam" id="PF25137">
    <property type="entry name" value="ADH_Fe_C"/>
    <property type="match status" value="1"/>
</dbReference>
<keyword evidence="5" id="KW-1185">Reference proteome</keyword>
<dbReference type="FunFam" id="3.40.50.1970:FF:000003">
    <property type="entry name" value="Alcohol dehydrogenase, iron-containing"/>
    <property type="match status" value="1"/>
</dbReference>
<accession>A0A926DN00</accession>
<dbReference type="InterPro" id="IPR056798">
    <property type="entry name" value="ADH_Fe_C"/>
</dbReference>
<dbReference type="GO" id="GO:0005829">
    <property type="term" value="C:cytosol"/>
    <property type="evidence" value="ECO:0007669"/>
    <property type="project" value="TreeGrafter"/>
</dbReference>
<sequence>MLNFEFFTPTKMIFGKDTHKRVGEVIKSYGFHKIMLHYGGGSIQKNGVYEQVTASLKDAGIDYLDFGGAEPNPKLELVEKGAQLCKDHGVELVLAVGGGSAIDSAKEIAVGACYDGSTWDFSTKAKTPRAALPVGVILTLSASGSEMSASAVITNEKLGLKRGYNSEFHRPLFSICNPELTFTVNKFQTGCGIVDISMHTLERYFSKSPDTPLTDAIAESVVRQTIAAGRRAIKNPEDYDARADLMWASSLSHNDLTGCGRETFMACHQIEHELSGKYDFVAHGAGLSVIFPAWAKYVYKHNVPRFVQFANKVWDIPVSQENPEETALAGILATERYFAEIGMPVRLSQLNVGDEAFYEMAEKCTESGGRTLPGWLPLNTKEIVDIFELAK</sequence>
<evidence type="ECO:0000259" key="3">
    <source>
        <dbReference type="Pfam" id="PF25137"/>
    </source>
</evidence>
<dbReference type="AlphaFoldDB" id="A0A926DN00"/>
<dbReference type="EMBL" id="JACRSU010000001">
    <property type="protein sequence ID" value="MBC8540120.1"/>
    <property type="molecule type" value="Genomic_DNA"/>
</dbReference>
<dbReference type="Pfam" id="PF00465">
    <property type="entry name" value="Fe-ADH"/>
    <property type="match status" value="1"/>
</dbReference>
<dbReference type="Proteomes" id="UP000611762">
    <property type="component" value="Unassembled WGS sequence"/>
</dbReference>
<name>A0A926DN00_9FIRM</name>
<evidence type="ECO:0000256" key="1">
    <source>
        <dbReference type="ARBA" id="ARBA00023002"/>
    </source>
</evidence>
<protein>
    <submittedName>
        <fullName evidence="4">Iron-containing alcohol dehydrogenase</fullName>
    </submittedName>
</protein>
<dbReference type="SUPFAM" id="SSF56796">
    <property type="entry name" value="Dehydroquinate synthase-like"/>
    <property type="match status" value="1"/>
</dbReference>
<evidence type="ECO:0000259" key="2">
    <source>
        <dbReference type="Pfam" id="PF00465"/>
    </source>
</evidence>
<feature type="domain" description="Fe-containing alcohol dehydrogenase-like C-terminal" evidence="3">
    <location>
        <begin position="193"/>
        <end position="388"/>
    </location>
</feature>
<organism evidence="4 5">
    <name type="scientific">Congzhengia minquanensis</name>
    <dbReference type="NCBI Taxonomy" id="2763657"/>
    <lineage>
        <taxon>Bacteria</taxon>
        <taxon>Bacillati</taxon>
        <taxon>Bacillota</taxon>
        <taxon>Clostridia</taxon>
        <taxon>Eubacteriales</taxon>
        <taxon>Oscillospiraceae</taxon>
        <taxon>Congzhengia</taxon>
    </lineage>
</organism>